<dbReference type="Proteomes" id="UP000785679">
    <property type="component" value="Unassembled WGS sequence"/>
</dbReference>
<gene>
    <name evidence="1" type="ORF">FGO68_gene7284</name>
</gene>
<sequence length="87" mass="10219">MQNLFQSESRTNSYLREPNPYYVSLSVIQQSNKYSNTDDLTETLNSDRIYQTTLQLNSNSQEKDQWIHQATTQALNSYKLPTKRSRP</sequence>
<protein>
    <submittedName>
        <fullName evidence="1">Uncharacterized protein</fullName>
    </submittedName>
</protein>
<dbReference type="EMBL" id="RRYP01003865">
    <property type="protein sequence ID" value="TNV83414.1"/>
    <property type="molecule type" value="Genomic_DNA"/>
</dbReference>
<organism evidence="1 2">
    <name type="scientific">Halteria grandinella</name>
    <dbReference type="NCBI Taxonomy" id="5974"/>
    <lineage>
        <taxon>Eukaryota</taxon>
        <taxon>Sar</taxon>
        <taxon>Alveolata</taxon>
        <taxon>Ciliophora</taxon>
        <taxon>Intramacronucleata</taxon>
        <taxon>Spirotrichea</taxon>
        <taxon>Stichotrichia</taxon>
        <taxon>Sporadotrichida</taxon>
        <taxon>Halteriidae</taxon>
        <taxon>Halteria</taxon>
    </lineage>
</organism>
<name>A0A8J8NZE6_HALGN</name>
<reference evidence="1" key="1">
    <citation type="submission" date="2019-06" db="EMBL/GenBank/DDBJ databases">
        <authorList>
            <person name="Zheng W."/>
        </authorList>
    </citation>
    <scope>NUCLEOTIDE SEQUENCE</scope>
    <source>
        <strain evidence="1">QDHG01</strain>
    </source>
</reference>
<accession>A0A8J8NZE6</accession>
<proteinExistence type="predicted"/>
<dbReference type="AlphaFoldDB" id="A0A8J8NZE6"/>
<keyword evidence="2" id="KW-1185">Reference proteome</keyword>
<comment type="caution">
    <text evidence="1">The sequence shown here is derived from an EMBL/GenBank/DDBJ whole genome shotgun (WGS) entry which is preliminary data.</text>
</comment>
<evidence type="ECO:0000313" key="1">
    <source>
        <dbReference type="EMBL" id="TNV83414.1"/>
    </source>
</evidence>
<evidence type="ECO:0000313" key="2">
    <source>
        <dbReference type="Proteomes" id="UP000785679"/>
    </source>
</evidence>